<proteinExistence type="predicted"/>
<protein>
    <submittedName>
        <fullName evidence="2">Listeria/Bacterioides repeat-containing protein</fullName>
    </submittedName>
</protein>
<dbReference type="Pfam" id="PF09479">
    <property type="entry name" value="Flg_new"/>
    <property type="match status" value="4"/>
</dbReference>
<feature type="non-terminal residue" evidence="2">
    <location>
        <position position="469"/>
    </location>
</feature>
<name>A0A1H6K9K9_9ACTN</name>
<sequence length="469" mass="49966">WDEIGGFQVIYEENNDDDPTGVDVDDLPNSVVTDVKWSTSGFDTTYVSGVAGGPTRKGYDFAGWFKDAGLTNPYASAEAYKDLVASTSVTSVTLYAKWDVKHSDAGVDYKVVYEENNNDDPSGVDVDDLPNSVVTVVDWLTSGLDTTFVSGVAGGPTRQGYAFAGWFKDAGLTQALASSDTYGGIAGDDTVTTVTLYAKWDELADFIIHYDVNGGNVATTPADRTGVAWTDVDLKPATAPTFAGRHLDGYGWAYRDAAGNLVAISAATAYSEAWTLGQGAGKEVTLYALWADNVYTLHYDSNGGQYADGSTDVPVVVKWSDSGFLTAAPAPTRTGYVLRTTGAWNDRTDGLGTALDDIMDYAALAGGNDTVLDVYVYAQWDPITYVVKFNSNDAAYPTAEAATGAMADQTFTYDVSQALDPNAFARRGYSFAGWNTASDGTGIAYTDAQSVLNLSSTDGDQIELFAIWD</sequence>
<accession>A0A1H6K9K9</accession>
<evidence type="ECO:0000256" key="1">
    <source>
        <dbReference type="ARBA" id="ARBA00004196"/>
    </source>
</evidence>
<comment type="caution">
    <text evidence="2">The sequence shown here is derived from an EMBL/GenBank/DDBJ whole genome shotgun (WGS) entry which is preliminary data.</text>
</comment>
<evidence type="ECO:0000313" key="2">
    <source>
        <dbReference type="EMBL" id="SEH71733.1"/>
    </source>
</evidence>
<dbReference type="InterPro" id="IPR013378">
    <property type="entry name" value="InlB-like_B-rpt"/>
</dbReference>
<organism evidence="2 3">
    <name type="scientific">Parafannyhessea umbonata</name>
    <dbReference type="NCBI Taxonomy" id="604330"/>
    <lineage>
        <taxon>Bacteria</taxon>
        <taxon>Bacillati</taxon>
        <taxon>Actinomycetota</taxon>
        <taxon>Coriobacteriia</taxon>
        <taxon>Coriobacteriales</taxon>
        <taxon>Atopobiaceae</taxon>
        <taxon>Parafannyhessea</taxon>
    </lineage>
</organism>
<dbReference type="Proteomes" id="UP000199135">
    <property type="component" value="Unassembled WGS sequence"/>
</dbReference>
<dbReference type="EMBL" id="FNWT01000023">
    <property type="protein sequence ID" value="SEH71733.1"/>
    <property type="molecule type" value="Genomic_DNA"/>
</dbReference>
<dbReference type="RefSeq" id="WP_143327777.1">
    <property type="nucleotide sequence ID" value="NZ_FNWT01000023.1"/>
</dbReference>
<feature type="non-terminal residue" evidence="2">
    <location>
        <position position="1"/>
    </location>
</feature>
<dbReference type="Gene3D" id="2.60.40.4270">
    <property type="entry name" value="Listeria-Bacteroides repeat domain"/>
    <property type="match status" value="4"/>
</dbReference>
<keyword evidence="3" id="KW-1185">Reference proteome</keyword>
<dbReference type="NCBIfam" id="TIGR02543">
    <property type="entry name" value="List_Bact_rpt"/>
    <property type="match status" value="2"/>
</dbReference>
<reference evidence="2 3" key="1">
    <citation type="submission" date="2016-10" db="EMBL/GenBank/DDBJ databases">
        <authorList>
            <person name="Varghese N."/>
            <person name="Submissions S."/>
        </authorList>
    </citation>
    <scope>NUCLEOTIDE SEQUENCE [LARGE SCALE GENOMIC DNA]</scope>
    <source>
        <strain evidence="2 3">WCP15</strain>
    </source>
</reference>
<comment type="subcellular location">
    <subcellularLocation>
        <location evidence="1">Cell envelope</location>
    </subcellularLocation>
</comment>
<dbReference type="InterPro" id="IPR042229">
    <property type="entry name" value="Listeria/Bacterioides_rpt_sf"/>
</dbReference>
<evidence type="ECO:0000313" key="3">
    <source>
        <dbReference type="Proteomes" id="UP000199135"/>
    </source>
</evidence>
<gene>
    <name evidence="2" type="ORF">SAMN05216447_1231</name>
</gene>